<dbReference type="Gene3D" id="1.25.40.10">
    <property type="entry name" value="Tetratricopeptide repeat domain"/>
    <property type="match status" value="1"/>
</dbReference>
<dbReference type="PROSITE" id="PS51375">
    <property type="entry name" value="PPR"/>
    <property type="match status" value="2"/>
</dbReference>
<name>A0A498JMC6_MALDO</name>
<gene>
    <name evidence="3" type="ORF">DVH24_024145</name>
</gene>
<evidence type="ECO:0000313" key="4">
    <source>
        <dbReference type="Proteomes" id="UP000290289"/>
    </source>
</evidence>
<reference evidence="3 4" key="1">
    <citation type="submission" date="2018-10" db="EMBL/GenBank/DDBJ databases">
        <title>A high-quality apple genome assembly.</title>
        <authorList>
            <person name="Hu J."/>
        </authorList>
    </citation>
    <scope>NUCLEOTIDE SEQUENCE [LARGE SCALE GENOMIC DNA]</scope>
    <source>
        <strain evidence="4">cv. HFTH1</strain>
        <tissue evidence="3">Young leaf</tissue>
    </source>
</reference>
<accession>A0A498JMC6</accession>
<dbReference type="AlphaFoldDB" id="A0A498JMC6"/>
<dbReference type="Pfam" id="PF13041">
    <property type="entry name" value="PPR_2"/>
    <property type="match status" value="1"/>
</dbReference>
<dbReference type="PANTHER" id="PTHR47926">
    <property type="entry name" value="PENTATRICOPEPTIDE REPEAT-CONTAINING PROTEIN"/>
    <property type="match status" value="1"/>
</dbReference>
<dbReference type="InterPro" id="IPR002885">
    <property type="entry name" value="PPR_rpt"/>
</dbReference>
<evidence type="ECO:0008006" key="5">
    <source>
        <dbReference type="Google" id="ProtNLM"/>
    </source>
</evidence>
<dbReference type="NCBIfam" id="TIGR00756">
    <property type="entry name" value="PPR"/>
    <property type="match status" value="2"/>
</dbReference>
<evidence type="ECO:0000256" key="1">
    <source>
        <dbReference type="ARBA" id="ARBA00022737"/>
    </source>
</evidence>
<keyword evidence="1" id="KW-0677">Repeat</keyword>
<evidence type="ECO:0000256" key="2">
    <source>
        <dbReference type="PROSITE-ProRule" id="PRU00708"/>
    </source>
</evidence>
<dbReference type="InterPro" id="IPR046960">
    <property type="entry name" value="PPR_At4g14850-like_plant"/>
</dbReference>
<dbReference type="FunFam" id="1.25.40.10:FF:000031">
    <property type="entry name" value="Pentatricopeptide repeat-containing protein mitochondrial"/>
    <property type="match status" value="1"/>
</dbReference>
<dbReference type="Proteomes" id="UP000290289">
    <property type="component" value="Chromosome 7"/>
</dbReference>
<comment type="caution">
    <text evidence="3">The sequence shown here is derived from an EMBL/GenBank/DDBJ whole genome shotgun (WGS) entry which is preliminary data.</text>
</comment>
<dbReference type="GO" id="GO:0003723">
    <property type="term" value="F:RNA binding"/>
    <property type="evidence" value="ECO:0007669"/>
    <property type="project" value="InterPro"/>
</dbReference>
<dbReference type="InterPro" id="IPR011990">
    <property type="entry name" value="TPR-like_helical_dom_sf"/>
</dbReference>
<feature type="repeat" description="PPR" evidence="2">
    <location>
        <begin position="6"/>
        <end position="36"/>
    </location>
</feature>
<keyword evidence="4" id="KW-1185">Reference proteome</keyword>
<dbReference type="GO" id="GO:0009451">
    <property type="term" value="P:RNA modification"/>
    <property type="evidence" value="ECO:0007669"/>
    <property type="project" value="InterPro"/>
</dbReference>
<feature type="repeat" description="PPR" evidence="2">
    <location>
        <begin position="37"/>
        <end position="71"/>
    </location>
</feature>
<dbReference type="PANTHER" id="PTHR47926:SF347">
    <property type="entry name" value="PENTATRICOPEPTIDE REPEAT-CONTAINING PROTEIN"/>
    <property type="match status" value="1"/>
</dbReference>
<evidence type="ECO:0000313" key="3">
    <source>
        <dbReference type="EMBL" id="RXH94461.1"/>
    </source>
</evidence>
<sequence>MGVGKNVFVATSLVDMYTKCGNMEKARRIFDVMPEKDIVSWSSMIKGYASNGFPKEAIDLFFQMQEENLKPNCYAMVSVLFACARL</sequence>
<dbReference type="EMBL" id="RDQH01000333">
    <property type="protein sequence ID" value="RXH94461.1"/>
    <property type="molecule type" value="Genomic_DNA"/>
</dbReference>
<organism evidence="3 4">
    <name type="scientific">Malus domestica</name>
    <name type="common">Apple</name>
    <name type="synonym">Pyrus malus</name>
    <dbReference type="NCBI Taxonomy" id="3750"/>
    <lineage>
        <taxon>Eukaryota</taxon>
        <taxon>Viridiplantae</taxon>
        <taxon>Streptophyta</taxon>
        <taxon>Embryophyta</taxon>
        <taxon>Tracheophyta</taxon>
        <taxon>Spermatophyta</taxon>
        <taxon>Magnoliopsida</taxon>
        <taxon>eudicotyledons</taxon>
        <taxon>Gunneridae</taxon>
        <taxon>Pentapetalae</taxon>
        <taxon>rosids</taxon>
        <taxon>fabids</taxon>
        <taxon>Rosales</taxon>
        <taxon>Rosaceae</taxon>
        <taxon>Amygdaloideae</taxon>
        <taxon>Maleae</taxon>
        <taxon>Malus</taxon>
    </lineage>
</organism>
<protein>
    <recommendedName>
        <fullName evidence="5">Pentatricopeptide repeat-containing protein</fullName>
    </recommendedName>
</protein>
<proteinExistence type="predicted"/>